<keyword evidence="10 22" id="KW-1133">Transmembrane helix</keyword>
<comment type="function">
    <text evidence="19">Acyl-CoA synthetase required for both the import of long chain fatty acids (LCFAs) (C14-C18) and the activation very long chain fatty acids (VLCFAs) (C20-C26) by esterification of the fatty acids into metabolically active CoA-thioesters for subsequent degradation or incorporation into phospholipids. The transport and fatty acyl-CoA synthetase activities are genetically separable and are thus independent activities. Esterifies VLCFAs in the peroxisome matrix. The VLCFAs are actively transported into peroxisomes by a PXA1-PXA2 heterodimeric transporter in the peroxisomal membrane.</text>
</comment>
<evidence type="ECO:0000256" key="3">
    <source>
        <dbReference type="ARBA" id="ARBA00022448"/>
    </source>
</evidence>
<keyword evidence="9" id="KW-0067">ATP-binding</keyword>
<dbReference type="GO" id="GO:0005778">
    <property type="term" value="C:peroxisomal membrane"/>
    <property type="evidence" value="ECO:0007669"/>
    <property type="project" value="UniProtKB-SubCell"/>
</dbReference>
<evidence type="ECO:0000256" key="13">
    <source>
        <dbReference type="ARBA" id="ARBA00023140"/>
    </source>
</evidence>
<dbReference type="GO" id="GO:0005324">
    <property type="term" value="F:long-chain fatty acid transmembrane transporter activity"/>
    <property type="evidence" value="ECO:0007669"/>
    <property type="project" value="TreeGrafter"/>
</dbReference>
<evidence type="ECO:0000256" key="15">
    <source>
        <dbReference type="ARBA" id="ARBA00036527"/>
    </source>
</evidence>
<dbReference type="PANTHER" id="PTHR43107">
    <property type="entry name" value="LONG-CHAIN FATTY ACID TRANSPORT PROTEIN"/>
    <property type="match status" value="1"/>
</dbReference>
<evidence type="ECO:0000256" key="16">
    <source>
        <dbReference type="ARBA" id="ARBA00041297"/>
    </source>
</evidence>
<dbReference type="PANTHER" id="PTHR43107:SF22">
    <property type="entry name" value="VERY LONG-CHAIN ACYL-COA SYNTHETASE"/>
    <property type="match status" value="1"/>
</dbReference>
<evidence type="ECO:0000259" key="24">
    <source>
        <dbReference type="Pfam" id="PF13193"/>
    </source>
</evidence>
<evidence type="ECO:0000256" key="22">
    <source>
        <dbReference type="SAM" id="Phobius"/>
    </source>
</evidence>
<evidence type="ECO:0000256" key="10">
    <source>
        <dbReference type="ARBA" id="ARBA00022989"/>
    </source>
</evidence>
<evidence type="ECO:0000256" key="21">
    <source>
        <dbReference type="ARBA" id="ARBA00078285"/>
    </source>
</evidence>
<evidence type="ECO:0000256" key="2">
    <source>
        <dbReference type="ARBA" id="ARBA00006432"/>
    </source>
</evidence>
<evidence type="ECO:0000256" key="1">
    <source>
        <dbReference type="ARBA" id="ARBA00004651"/>
    </source>
</evidence>
<comment type="similarity">
    <text evidence="2">Belongs to the ATP-dependent AMP-binding enzyme family.</text>
</comment>
<evidence type="ECO:0000256" key="18">
    <source>
        <dbReference type="ARBA" id="ARBA00048666"/>
    </source>
</evidence>
<dbReference type="GO" id="GO:0044539">
    <property type="term" value="P:long-chain fatty acid import into cell"/>
    <property type="evidence" value="ECO:0007669"/>
    <property type="project" value="TreeGrafter"/>
</dbReference>
<evidence type="ECO:0000256" key="17">
    <source>
        <dbReference type="ARBA" id="ARBA00046271"/>
    </source>
</evidence>
<name>A0AAN8JY83_PATCE</name>
<dbReference type="Gene3D" id="3.40.50.12780">
    <property type="entry name" value="N-terminal domain of ligase-like"/>
    <property type="match status" value="1"/>
</dbReference>
<dbReference type="FunFam" id="3.40.50.12780:FF:000019">
    <property type="entry name" value="Long-chain fatty acid transporter"/>
    <property type="match status" value="1"/>
</dbReference>
<reference evidence="25 26" key="1">
    <citation type="submission" date="2024-01" db="EMBL/GenBank/DDBJ databases">
        <title>The genome of the rayed Mediterranean limpet Patella caerulea (Linnaeus, 1758).</title>
        <authorList>
            <person name="Anh-Thu Weber A."/>
            <person name="Halstead-Nussloch G."/>
        </authorList>
    </citation>
    <scope>NUCLEOTIDE SEQUENCE [LARGE SCALE GENOMIC DNA]</scope>
    <source>
        <strain evidence="25">AATW-2023a</strain>
        <tissue evidence="25">Whole specimen</tissue>
    </source>
</reference>
<evidence type="ECO:0000256" key="4">
    <source>
        <dbReference type="ARBA" id="ARBA00022475"/>
    </source>
</evidence>
<sequence>MLETIALFVIVTLSVIMSLKYFCPWLKYDWIHIQQMSRAKRRYDEKFLRKEFIIDTFEAAVATHPDKAFIIYNNVTYSYSEVDQRANQVARAAVEMGATKGDTVAIMLYNEPAFIWLFLGLQKIGVTVAYINVFLRSKSLAHCIQTSEARFLIIGEDQDLDAAIEDISGMIGDVKVYSMSAYQSEHRNSFQVTMEVMDTESMPKDIRNGVVMSDICQLIFTSGTTGLPKAANISHNKALRGSVVCATFNLSPTDVFYETLPLYHSAAGELGLFNIIDNGATLVLRRKFSASCFLEDCIKYNVTVIHYIGELCRFLIARPESTLDKKHKIRVAFGNGLRKDVWKCFQERFNIPHIAEFYGATEAPIGYINICNKLGSVGRTSPLLKKIFKAEFLRYDHETREALRDKNNRCTVAKPGEVGLLVVPLVPPNVFEGYRGDDTANKKKIIKDVFIEGDAYFDSGDLFHIDKDYFLYFRDRLGDTYRWKGENVSTSEVSDVLNDLDFIQDANVYGVEIPGCEGRAGMAALSLKEGNSLTPEQIKTVSRQCSQELTTYARPRFLRVQAQMSLTSTFKQRKVELIDEGFDLRKTNESIYYYNPSEEKYDVLDNNVFTDITTGKIRV</sequence>
<keyword evidence="11" id="KW-0445">Lipid transport</keyword>
<protein>
    <recommendedName>
        <fullName evidence="20">Very long-chain fatty acid transport protein</fullName>
        <ecNumber evidence="14">6.2.1.3</ecNumber>
    </recommendedName>
    <alternativeName>
        <fullName evidence="16">Long-chain-fatty-acid--CoA ligase</fullName>
    </alternativeName>
    <alternativeName>
        <fullName evidence="21">Very-long-chain acyl-CoA synthetase</fullName>
    </alternativeName>
</protein>
<dbReference type="InterPro" id="IPR025110">
    <property type="entry name" value="AMP-bd_C"/>
</dbReference>
<evidence type="ECO:0000256" key="9">
    <source>
        <dbReference type="ARBA" id="ARBA00022840"/>
    </source>
</evidence>
<evidence type="ECO:0000256" key="12">
    <source>
        <dbReference type="ARBA" id="ARBA00023136"/>
    </source>
</evidence>
<evidence type="ECO:0000256" key="11">
    <source>
        <dbReference type="ARBA" id="ARBA00023055"/>
    </source>
</evidence>
<comment type="subcellular location">
    <subcellularLocation>
        <location evidence="1">Cell membrane</location>
        <topology evidence="1">Multi-pass membrane protein</topology>
    </subcellularLocation>
    <subcellularLocation>
        <location evidence="17">Peroxisome membrane</location>
    </subcellularLocation>
</comment>
<comment type="catalytic activity">
    <reaction evidence="18">
        <text>tetracosanoate + ATP + CoA = tetracosanoyl-CoA + AMP + diphosphate</text>
        <dbReference type="Rhea" id="RHEA:33639"/>
        <dbReference type="ChEBI" id="CHEBI:30616"/>
        <dbReference type="ChEBI" id="CHEBI:31014"/>
        <dbReference type="ChEBI" id="CHEBI:33019"/>
        <dbReference type="ChEBI" id="CHEBI:57287"/>
        <dbReference type="ChEBI" id="CHEBI:65052"/>
        <dbReference type="ChEBI" id="CHEBI:456215"/>
    </reaction>
    <physiologicalReaction direction="left-to-right" evidence="18">
        <dbReference type="Rhea" id="RHEA:33640"/>
    </physiologicalReaction>
</comment>
<accession>A0AAN8JY83</accession>
<dbReference type="GO" id="GO:0005886">
    <property type="term" value="C:plasma membrane"/>
    <property type="evidence" value="ECO:0007669"/>
    <property type="project" value="UniProtKB-SubCell"/>
</dbReference>
<keyword evidence="12 22" id="KW-0472">Membrane</keyword>
<evidence type="ECO:0000256" key="5">
    <source>
        <dbReference type="ARBA" id="ARBA00022598"/>
    </source>
</evidence>
<feature type="domain" description="AMP-binding enzyme C-terminal" evidence="24">
    <location>
        <begin position="492"/>
        <end position="571"/>
    </location>
</feature>
<evidence type="ECO:0000313" key="26">
    <source>
        <dbReference type="Proteomes" id="UP001347796"/>
    </source>
</evidence>
<evidence type="ECO:0000256" key="14">
    <source>
        <dbReference type="ARBA" id="ARBA00026121"/>
    </source>
</evidence>
<dbReference type="InterPro" id="IPR000873">
    <property type="entry name" value="AMP-dep_synth/lig_dom"/>
</dbReference>
<organism evidence="25 26">
    <name type="scientific">Patella caerulea</name>
    <name type="common">Rayed Mediterranean limpet</name>
    <dbReference type="NCBI Taxonomy" id="87958"/>
    <lineage>
        <taxon>Eukaryota</taxon>
        <taxon>Metazoa</taxon>
        <taxon>Spiralia</taxon>
        <taxon>Lophotrochozoa</taxon>
        <taxon>Mollusca</taxon>
        <taxon>Gastropoda</taxon>
        <taxon>Patellogastropoda</taxon>
        <taxon>Patelloidea</taxon>
        <taxon>Patellidae</taxon>
        <taxon>Patella</taxon>
    </lineage>
</organism>
<proteinExistence type="inferred from homology"/>
<dbReference type="InterPro" id="IPR020845">
    <property type="entry name" value="AMP-binding_CS"/>
</dbReference>
<dbReference type="Pfam" id="PF13193">
    <property type="entry name" value="AMP-binding_C"/>
    <property type="match status" value="1"/>
</dbReference>
<dbReference type="GO" id="GO:0005524">
    <property type="term" value="F:ATP binding"/>
    <property type="evidence" value="ECO:0007669"/>
    <property type="project" value="UniProtKB-KW"/>
</dbReference>
<keyword evidence="13" id="KW-0576">Peroxisome</keyword>
<evidence type="ECO:0000256" key="6">
    <source>
        <dbReference type="ARBA" id="ARBA00022692"/>
    </source>
</evidence>
<dbReference type="Proteomes" id="UP001347796">
    <property type="component" value="Unassembled WGS sequence"/>
</dbReference>
<dbReference type="Pfam" id="PF00501">
    <property type="entry name" value="AMP-binding"/>
    <property type="match status" value="1"/>
</dbReference>
<dbReference type="InterPro" id="IPR042099">
    <property type="entry name" value="ANL_N_sf"/>
</dbReference>
<dbReference type="InterPro" id="IPR045851">
    <property type="entry name" value="AMP-bd_C_sf"/>
</dbReference>
<feature type="transmembrane region" description="Helical" evidence="22">
    <location>
        <begin position="113"/>
        <end position="135"/>
    </location>
</feature>
<dbReference type="EMBL" id="JAZGQO010000003">
    <property type="protein sequence ID" value="KAK6188294.1"/>
    <property type="molecule type" value="Genomic_DNA"/>
</dbReference>
<evidence type="ECO:0000313" key="25">
    <source>
        <dbReference type="EMBL" id="KAK6188294.1"/>
    </source>
</evidence>
<comment type="catalytic activity">
    <reaction evidence="15">
        <text>a very long-chain fatty acid + ATP + CoA = a very long-chain fatty acyl-CoA + AMP + diphosphate</text>
        <dbReference type="Rhea" id="RHEA:54536"/>
        <dbReference type="ChEBI" id="CHEBI:30616"/>
        <dbReference type="ChEBI" id="CHEBI:33019"/>
        <dbReference type="ChEBI" id="CHEBI:57287"/>
        <dbReference type="ChEBI" id="CHEBI:58950"/>
        <dbReference type="ChEBI" id="CHEBI:138261"/>
        <dbReference type="ChEBI" id="CHEBI:456215"/>
    </reaction>
    <physiologicalReaction direction="left-to-right" evidence="15">
        <dbReference type="Rhea" id="RHEA:54537"/>
    </physiologicalReaction>
</comment>
<evidence type="ECO:0000256" key="7">
    <source>
        <dbReference type="ARBA" id="ARBA00022741"/>
    </source>
</evidence>
<dbReference type="GO" id="GO:0005789">
    <property type="term" value="C:endoplasmic reticulum membrane"/>
    <property type="evidence" value="ECO:0007669"/>
    <property type="project" value="TreeGrafter"/>
</dbReference>
<keyword evidence="8" id="KW-0276">Fatty acid metabolism</keyword>
<feature type="transmembrane region" description="Helical" evidence="22">
    <location>
        <begin position="6"/>
        <end position="26"/>
    </location>
</feature>
<keyword evidence="3" id="KW-0813">Transport</keyword>
<keyword evidence="8" id="KW-0443">Lipid metabolism</keyword>
<dbReference type="GO" id="GO:0004467">
    <property type="term" value="F:long-chain fatty acid-CoA ligase activity"/>
    <property type="evidence" value="ECO:0007669"/>
    <property type="project" value="UniProtKB-EC"/>
</dbReference>
<keyword evidence="6 22" id="KW-0812">Transmembrane</keyword>
<keyword evidence="4" id="KW-1003">Cell membrane</keyword>
<keyword evidence="26" id="KW-1185">Reference proteome</keyword>
<evidence type="ECO:0000256" key="19">
    <source>
        <dbReference type="ARBA" id="ARBA00060276"/>
    </source>
</evidence>
<keyword evidence="5" id="KW-0436">Ligase</keyword>
<dbReference type="PROSITE" id="PS00455">
    <property type="entry name" value="AMP_BINDING"/>
    <property type="match status" value="1"/>
</dbReference>
<evidence type="ECO:0000259" key="23">
    <source>
        <dbReference type="Pfam" id="PF00501"/>
    </source>
</evidence>
<dbReference type="EC" id="6.2.1.3" evidence="14"/>
<comment type="caution">
    <text evidence="25">The sequence shown here is derived from an EMBL/GenBank/DDBJ whole genome shotgun (WGS) entry which is preliminary data.</text>
</comment>
<feature type="domain" description="AMP-dependent synthetase/ligase" evidence="23">
    <location>
        <begin position="57"/>
        <end position="381"/>
    </location>
</feature>
<dbReference type="FunFam" id="3.30.300.30:FF:000002">
    <property type="entry name" value="Long-chain fatty acid transport protein 1"/>
    <property type="match status" value="1"/>
</dbReference>
<dbReference type="SUPFAM" id="SSF56801">
    <property type="entry name" value="Acetyl-CoA synthetase-like"/>
    <property type="match status" value="1"/>
</dbReference>
<dbReference type="AlphaFoldDB" id="A0AAN8JY83"/>
<keyword evidence="7" id="KW-0547">Nucleotide-binding</keyword>
<dbReference type="Gene3D" id="3.30.300.30">
    <property type="match status" value="1"/>
</dbReference>
<evidence type="ECO:0000256" key="20">
    <source>
        <dbReference type="ARBA" id="ARBA00068795"/>
    </source>
</evidence>
<gene>
    <name evidence="25" type="ORF">SNE40_004499</name>
</gene>
<evidence type="ECO:0000256" key="8">
    <source>
        <dbReference type="ARBA" id="ARBA00022832"/>
    </source>
</evidence>
<dbReference type="NCBIfam" id="NF006134">
    <property type="entry name" value="PRK08279.1"/>
    <property type="match status" value="1"/>
</dbReference>